<sequence>MGTVCFLLPACSGGLALSVSVYSICFWCGFTAQSGANRTNDKEPRVEPMQHARWANIASLGLSPRSPVTGSRNCMLVQ</sequence>
<proteinExistence type="predicted"/>
<dbReference type="AlphaFoldDB" id="A0A5N6IYA5"/>
<dbReference type="Proteomes" id="UP000326289">
    <property type="component" value="Unassembled WGS sequence"/>
</dbReference>
<accession>A0A5N6IYA5</accession>
<gene>
    <name evidence="1" type="ORF">BDV30DRAFT_213273</name>
</gene>
<evidence type="ECO:0000313" key="2">
    <source>
        <dbReference type="Proteomes" id="UP000326289"/>
    </source>
</evidence>
<organism evidence="1 2">
    <name type="scientific">Aspergillus minisclerotigenes</name>
    <dbReference type="NCBI Taxonomy" id="656917"/>
    <lineage>
        <taxon>Eukaryota</taxon>
        <taxon>Fungi</taxon>
        <taxon>Dikarya</taxon>
        <taxon>Ascomycota</taxon>
        <taxon>Pezizomycotina</taxon>
        <taxon>Eurotiomycetes</taxon>
        <taxon>Eurotiomycetidae</taxon>
        <taxon>Eurotiales</taxon>
        <taxon>Aspergillaceae</taxon>
        <taxon>Aspergillus</taxon>
        <taxon>Aspergillus subgen. Circumdati</taxon>
    </lineage>
</organism>
<keyword evidence="2" id="KW-1185">Reference proteome</keyword>
<protein>
    <submittedName>
        <fullName evidence="1">Uncharacterized protein</fullName>
    </submittedName>
</protein>
<name>A0A5N6IYA5_9EURO</name>
<dbReference type="EMBL" id="ML732814">
    <property type="protein sequence ID" value="KAB8271612.1"/>
    <property type="molecule type" value="Genomic_DNA"/>
</dbReference>
<reference evidence="1 2" key="1">
    <citation type="submission" date="2019-04" db="EMBL/GenBank/DDBJ databases">
        <title>Fungal friends and foes A comparative genomics study of 23 Aspergillus species from section Flavi.</title>
        <authorList>
            <consortium name="DOE Joint Genome Institute"/>
            <person name="Kjaerbolling I."/>
            <person name="Vesth T.C."/>
            <person name="Frisvad J.C."/>
            <person name="Nybo J.L."/>
            <person name="Theobald S."/>
            <person name="Kildgaard S."/>
            <person name="Petersen T.I."/>
            <person name="Kuo A."/>
            <person name="Sato A."/>
            <person name="Lyhne E.K."/>
            <person name="Kogle M.E."/>
            <person name="Wiebenga A."/>
            <person name="Kun R.S."/>
            <person name="Lubbers R.J."/>
            <person name="Makela M.R."/>
            <person name="Barry K."/>
            <person name="Chovatia M."/>
            <person name="Clum A."/>
            <person name="Daum C."/>
            <person name="Haridas S."/>
            <person name="He G."/>
            <person name="LaButti K."/>
            <person name="Lipzen A."/>
            <person name="Mondo S."/>
            <person name="Pangilinan J."/>
            <person name="Riley R."/>
            <person name="Salamov A."/>
            <person name="Simmons B.A."/>
            <person name="Magnuson J.K."/>
            <person name="Henrissat B."/>
            <person name="Mortensen U.H."/>
            <person name="Larsen T.O."/>
            <person name="De vries R.P."/>
            <person name="Grigoriev I.V."/>
            <person name="Machida M."/>
            <person name="Baker S.E."/>
            <person name="Andersen M.R."/>
        </authorList>
    </citation>
    <scope>NUCLEOTIDE SEQUENCE [LARGE SCALE GENOMIC DNA]</scope>
    <source>
        <strain evidence="1 2">CBS 117635</strain>
    </source>
</reference>
<evidence type="ECO:0000313" key="1">
    <source>
        <dbReference type="EMBL" id="KAB8271612.1"/>
    </source>
</evidence>